<dbReference type="RefSeq" id="WP_034848436.1">
    <property type="nucleotide sequence ID" value="NZ_JANX01000805.1"/>
</dbReference>
<evidence type="ECO:0000259" key="1">
    <source>
        <dbReference type="PROSITE" id="PS51186"/>
    </source>
</evidence>
<reference evidence="2 3" key="1">
    <citation type="submission" date="2014-01" db="EMBL/GenBank/DDBJ databases">
        <title>Genome sequence determination for a cystic fibrosis isolate, Inquilinus limosus.</title>
        <authorList>
            <person name="Pino M."/>
            <person name="Di Conza J."/>
            <person name="Gutkind G."/>
        </authorList>
    </citation>
    <scope>NUCLEOTIDE SEQUENCE [LARGE SCALE GENOMIC DNA]</scope>
    <source>
        <strain evidence="2 3">MP06</strain>
    </source>
</reference>
<organism evidence="2 3">
    <name type="scientific">Inquilinus limosus MP06</name>
    <dbReference type="NCBI Taxonomy" id="1398085"/>
    <lineage>
        <taxon>Bacteria</taxon>
        <taxon>Pseudomonadati</taxon>
        <taxon>Pseudomonadota</taxon>
        <taxon>Alphaproteobacteria</taxon>
        <taxon>Rhodospirillales</taxon>
        <taxon>Rhodospirillaceae</taxon>
        <taxon>Inquilinus</taxon>
    </lineage>
</organism>
<dbReference type="PROSITE" id="PS51186">
    <property type="entry name" value="GNAT"/>
    <property type="match status" value="1"/>
</dbReference>
<gene>
    <name evidence="2" type="ORF">P409_32580</name>
</gene>
<dbReference type="Proteomes" id="UP000029995">
    <property type="component" value="Unassembled WGS sequence"/>
</dbReference>
<dbReference type="SUPFAM" id="SSF55729">
    <property type="entry name" value="Acyl-CoA N-acyltransferases (Nat)"/>
    <property type="match status" value="1"/>
</dbReference>
<evidence type="ECO:0000313" key="2">
    <source>
        <dbReference type="EMBL" id="KGM30511.1"/>
    </source>
</evidence>
<accession>A0A0A0CVP9</accession>
<feature type="domain" description="N-acetyltransferase" evidence="1">
    <location>
        <begin position="1"/>
        <end position="154"/>
    </location>
</feature>
<dbReference type="OrthoDB" id="9799601at2"/>
<evidence type="ECO:0000313" key="3">
    <source>
        <dbReference type="Proteomes" id="UP000029995"/>
    </source>
</evidence>
<dbReference type="GO" id="GO:0016747">
    <property type="term" value="F:acyltransferase activity, transferring groups other than amino-acyl groups"/>
    <property type="evidence" value="ECO:0007669"/>
    <property type="project" value="InterPro"/>
</dbReference>
<dbReference type="AlphaFoldDB" id="A0A0A0CVP9"/>
<dbReference type="InterPro" id="IPR000182">
    <property type="entry name" value="GNAT_dom"/>
</dbReference>
<proteinExistence type="predicted"/>
<dbReference type="Gene3D" id="3.40.630.30">
    <property type="match status" value="1"/>
</dbReference>
<protein>
    <recommendedName>
        <fullName evidence="1">N-acetyltransferase domain-containing protein</fullName>
    </recommendedName>
</protein>
<dbReference type="Pfam" id="PF00583">
    <property type="entry name" value="Acetyltransf_1"/>
    <property type="match status" value="1"/>
</dbReference>
<dbReference type="EMBL" id="JANX01000805">
    <property type="protein sequence ID" value="KGM30511.1"/>
    <property type="molecule type" value="Genomic_DNA"/>
</dbReference>
<sequence length="154" mass="17210">MALQRIDAAGAELPPPPDRRAWLLAGEALHRQLRPKLPADYAGTIERMLAEGVAMAQLVDEGAVAAIAVWRTYPTTYGGRRFEVDDLVTDEARRSRGHGRTLLDWLERRALALGCPGVGLNSSCQRERAHRFYFRQGYRISGFHFVKDLAPRGP</sequence>
<comment type="caution">
    <text evidence="2">The sequence shown here is derived from an EMBL/GenBank/DDBJ whole genome shotgun (WGS) entry which is preliminary data.</text>
</comment>
<name>A0A0A0CVP9_9PROT</name>
<dbReference type="CDD" id="cd04301">
    <property type="entry name" value="NAT_SF"/>
    <property type="match status" value="1"/>
</dbReference>
<dbReference type="InterPro" id="IPR016181">
    <property type="entry name" value="Acyl_CoA_acyltransferase"/>
</dbReference>